<evidence type="ECO:0000256" key="1">
    <source>
        <dbReference type="SAM" id="MobiDB-lite"/>
    </source>
</evidence>
<reference evidence="2 3" key="1">
    <citation type="submission" date="2017-03" db="EMBL/GenBank/DDBJ databases">
        <title>Genomes of endolithic fungi from Antarctica.</title>
        <authorList>
            <person name="Coleine C."/>
            <person name="Masonjones S."/>
            <person name="Stajich J.E."/>
        </authorList>
    </citation>
    <scope>NUCLEOTIDE SEQUENCE [LARGE SCALE GENOMIC DNA]</scope>
    <source>
        <strain evidence="2 3">CCFEE 5311</strain>
    </source>
</reference>
<organism evidence="2 3">
    <name type="scientific">Friedmanniomyces endolithicus</name>
    <dbReference type="NCBI Taxonomy" id="329885"/>
    <lineage>
        <taxon>Eukaryota</taxon>
        <taxon>Fungi</taxon>
        <taxon>Dikarya</taxon>
        <taxon>Ascomycota</taxon>
        <taxon>Pezizomycotina</taxon>
        <taxon>Dothideomycetes</taxon>
        <taxon>Dothideomycetidae</taxon>
        <taxon>Mycosphaerellales</taxon>
        <taxon>Teratosphaeriaceae</taxon>
        <taxon>Friedmanniomyces</taxon>
    </lineage>
</organism>
<proteinExistence type="predicted"/>
<dbReference type="OrthoDB" id="3816902at2759"/>
<protein>
    <submittedName>
        <fullName evidence="2">Uncharacterized protein</fullName>
    </submittedName>
</protein>
<evidence type="ECO:0000313" key="3">
    <source>
        <dbReference type="Proteomes" id="UP000310066"/>
    </source>
</evidence>
<feature type="region of interest" description="Disordered" evidence="1">
    <location>
        <begin position="1"/>
        <end position="68"/>
    </location>
</feature>
<comment type="caution">
    <text evidence="2">The sequence shown here is derived from an EMBL/GenBank/DDBJ whole genome shotgun (WGS) entry which is preliminary data.</text>
</comment>
<name>A0A4U0UWY8_9PEZI</name>
<dbReference type="AlphaFoldDB" id="A0A4U0UWY8"/>
<feature type="compositionally biased region" description="Basic and acidic residues" evidence="1">
    <location>
        <begin position="50"/>
        <end position="68"/>
    </location>
</feature>
<evidence type="ECO:0000313" key="2">
    <source>
        <dbReference type="EMBL" id="TKA39715.1"/>
    </source>
</evidence>
<dbReference type="EMBL" id="NAJP01000037">
    <property type="protein sequence ID" value="TKA39715.1"/>
    <property type="molecule type" value="Genomic_DNA"/>
</dbReference>
<accession>A0A4U0UWY8</accession>
<gene>
    <name evidence="2" type="ORF">B0A54_08352</name>
</gene>
<dbReference type="Proteomes" id="UP000310066">
    <property type="component" value="Unassembled WGS sequence"/>
</dbReference>
<sequence>MSDLAGPKRRLSDRASANVEHKRLRTAKDSEDMMAETDFPGFQDQCTSQDAHDGRPSQDQSPSHDEVDRDVDYGIGLFRHNKLYLSCQPQEQQKRRYRIAQIRSCSNVQSPYDLIPPGRRHGFPDDPRDASATMMEGIHRLSIRFGGDVAGVRCLVNYAVSTRTVQPKVALCQWDLEEAMRIVIRNPEMWG</sequence>